<proteinExistence type="predicted"/>
<evidence type="ECO:0000313" key="2">
    <source>
        <dbReference type="Proteomes" id="UP000314982"/>
    </source>
</evidence>
<reference evidence="2" key="1">
    <citation type="submission" date="2018-06" db="EMBL/GenBank/DDBJ databases">
        <title>Genome assembly of Danube salmon.</title>
        <authorList>
            <person name="Macqueen D.J."/>
            <person name="Gundappa M.K."/>
        </authorList>
    </citation>
    <scope>NUCLEOTIDE SEQUENCE [LARGE SCALE GENOMIC DNA]</scope>
</reference>
<organism evidence="1 2">
    <name type="scientific">Hucho hucho</name>
    <name type="common">huchen</name>
    <dbReference type="NCBI Taxonomy" id="62062"/>
    <lineage>
        <taxon>Eukaryota</taxon>
        <taxon>Metazoa</taxon>
        <taxon>Chordata</taxon>
        <taxon>Craniata</taxon>
        <taxon>Vertebrata</taxon>
        <taxon>Euteleostomi</taxon>
        <taxon>Actinopterygii</taxon>
        <taxon>Neopterygii</taxon>
        <taxon>Teleostei</taxon>
        <taxon>Protacanthopterygii</taxon>
        <taxon>Salmoniformes</taxon>
        <taxon>Salmonidae</taxon>
        <taxon>Salmoninae</taxon>
        <taxon>Hucho</taxon>
    </lineage>
</organism>
<keyword evidence="2" id="KW-1185">Reference proteome</keyword>
<dbReference type="GO" id="GO:0042765">
    <property type="term" value="C:GPI-anchor transamidase complex"/>
    <property type="evidence" value="ECO:0007669"/>
    <property type="project" value="InterPro"/>
</dbReference>
<name>A0A4W5NUA5_9TELE</name>
<dbReference type="AlphaFoldDB" id="A0A4W5NUA5"/>
<dbReference type="GeneTree" id="ENSGT00390000018558"/>
<dbReference type="PANTHER" id="PTHR12959">
    <property type="entry name" value="GPI TRANSAMIDASE COMPONENT PIG-T-RELATED"/>
    <property type="match status" value="1"/>
</dbReference>
<dbReference type="Ensembl" id="ENSHHUT00000056544.1">
    <property type="protein sequence ID" value="ENSHHUP00000054652.1"/>
    <property type="gene ID" value="ENSHHUG00000032746.1"/>
</dbReference>
<evidence type="ECO:0000313" key="1">
    <source>
        <dbReference type="Ensembl" id="ENSHHUP00000054652.1"/>
    </source>
</evidence>
<protein>
    <submittedName>
        <fullName evidence="1">Phosphatidylinositol glycan anchor biosynthesis class T</fullName>
    </submittedName>
</protein>
<dbReference type="PANTHER" id="PTHR12959:SF11">
    <property type="entry name" value="GPI TRANSAMIDASE COMPONENT PIG-T"/>
    <property type="match status" value="1"/>
</dbReference>
<dbReference type="Proteomes" id="UP000314982">
    <property type="component" value="Unassembled WGS sequence"/>
</dbReference>
<accession>A0A4W5NUA5</accession>
<reference evidence="1" key="3">
    <citation type="submission" date="2025-09" db="UniProtKB">
        <authorList>
            <consortium name="Ensembl"/>
        </authorList>
    </citation>
    <scope>IDENTIFICATION</scope>
</reference>
<dbReference type="InterPro" id="IPR007245">
    <property type="entry name" value="PIG-T"/>
</dbReference>
<dbReference type="GO" id="GO:0016255">
    <property type="term" value="P:attachment of GPI anchor to protein"/>
    <property type="evidence" value="ECO:0007669"/>
    <property type="project" value="InterPro"/>
</dbReference>
<sequence length="95" mass="10948">MGGYRGRNESIEELVIRPLHSGDTYASFQFRTLWDTDFLRGNHVPTNLFLRYAVLPREIVCTENLTPWKKLLPCGSKVPVRLMFDGLMNVTFTKA</sequence>
<reference evidence="1" key="2">
    <citation type="submission" date="2025-08" db="UniProtKB">
        <authorList>
            <consortium name="Ensembl"/>
        </authorList>
    </citation>
    <scope>IDENTIFICATION</scope>
</reference>
<dbReference type="Pfam" id="PF04113">
    <property type="entry name" value="Gpi16"/>
    <property type="match status" value="1"/>
</dbReference>